<organism evidence="2 3">
    <name type="scientific">Acanthoscelides obtectus</name>
    <name type="common">Bean weevil</name>
    <name type="synonym">Bruchus obtectus</name>
    <dbReference type="NCBI Taxonomy" id="200917"/>
    <lineage>
        <taxon>Eukaryota</taxon>
        <taxon>Metazoa</taxon>
        <taxon>Ecdysozoa</taxon>
        <taxon>Arthropoda</taxon>
        <taxon>Hexapoda</taxon>
        <taxon>Insecta</taxon>
        <taxon>Pterygota</taxon>
        <taxon>Neoptera</taxon>
        <taxon>Endopterygota</taxon>
        <taxon>Coleoptera</taxon>
        <taxon>Polyphaga</taxon>
        <taxon>Cucujiformia</taxon>
        <taxon>Chrysomeloidea</taxon>
        <taxon>Chrysomelidae</taxon>
        <taxon>Bruchinae</taxon>
        <taxon>Bruchini</taxon>
        <taxon>Acanthoscelides</taxon>
    </lineage>
</organism>
<feature type="region of interest" description="Disordered" evidence="1">
    <location>
        <begin position="1"/>
        <end position="66"/>
    </location>
</feature>
<keyword evidence="3" id="KW-1185">Reference proteome</keyword>
<reference evidence="2" key="1">
    <citation type="submission" date="2022-03" db="EMBL/GenBank/DDBJ databases">
        <authorList>
            <person name="Sayadi A."/>
        </authorList>
    </citation>
    <scope>NUCLEOTIDE SEQUENCE</scope>
</reference>
<evidence type="ECO:0000256" key="1">
    <source>
        <dbReference type="SAM" id="MobiDB-lite"/>
    </source>
</evidence>
<accession>A0A9P0KTX8</accession>
<protein>
    <submittedName>
        <fullName evidence="2">Uncharacterized protein</fullName>
    </submittedName>
</protein>
<proteinExistence type="predicted"/>
<name>A0A9P0KTX8_ACAOB</name>
<sequence length="66" mass="6799">MRQGVVPTADQALKDSRSEPDCTRSLPAPPTASTAGAPGSAARGTTTSSRGTSKRHVLSRPQVNHS</sequence>
<gene>
    <name evidence="2" type="ORF">ACAOBT_LOCUS13206</name>
</gene>
<comment type="caution">
    <text evidence="2">The sequence shown here is derived from an EMBL/GenBank/DDBJ whole genome shotgun (WGS) entry which is preliminary data.</text>
</comment>
<dbReference type="Proteomes" id="UP001152888">
    <property type="component" value="Unassembled WGS sequence"/>
</dbReference>
<evidence type="ECO:0000313" key="2">
    <source>
        <dbReference type="EMBL" id="CAH1978614.1"/>
    </source>
</evidence>
<evidence type="ECO:0000313" key="3">
    <source>
        <dbReference type="Proteomes" id="UP001152888"/>
    </source>
</evidence>
<feature type="compositionally biased region" description="Basic and acidic residues" evidence="1">
    <location>
        <begin position="12"/>
        <end position="22"/>
    </location>
</feature>
<dbReference type="AlphaFoldDB" id="A0A9P0KTX8"/>
<dbReference type="EMBL" id="CAKOFQ010006873">
    <property type="protein sequence ID" value="CAH1978614.1"/>
    <property type="molecule type" value="Genomic_DNA"/>
</dbReference>
<feature type="compositionally biased region" description="Low complexity" evidence="1">
    <location>
        <begin position="23"/>
        <end position="51"/>
    </location>
</feature>